<dbReference type="AlphaFoldDB" id="A0A8T3BYT4"/>
<evidence type="ECO:0000313" key="3">
    <source>
        <dbReference type="Proteomes" id="UP000829196"/>
    </source>
</evidence>
<accession>A0A8T3BYT4</accession>
<proteinExistence type="predicted"/>
<dbReference type="EMBL" id="JAGYWB010000004">
    <property type="protein sequence ID" value="KAI0524512.1"/>
    <property type="molecule type" value="Genomic_DNA"/>
</dbReference>
<keyword evidence="3" id="KW-1185">Reference proteome</keyword>
<evidence type="ECO:0000313" key="2">
    <source>
        <dbReference type="EMBL" id="KAI0524512.1"/>
    </source>
</evidence>
<feature type="region of interest" description="Disordered" evidence="1">
    <location>
        <begin position="1"/>
        <end position="37"/>
    </location>
</feature>
<evidence type="ECO:0000256" key="1">
    <source>
        <dbReference type="SAM" id="MobiDB-lite"/>
    </source>
</evidence>
<gene>
    <name evidence="2" type="ORF">KFK09_003884</name>
</gene>
<feature type="compositionally biased region" description="Basic and acidic residues" evidence="1">
    <location>
        <begin position="8"/>
        <end position="32"/>
    </location>
</feature>
<sequence>MGFQNCREGGDGAVRRRAERNREETEFRELQRRQSGGVRSVRMGFVRLGFSRERERRDWEIGFSVRFVLCELEGDERRLGGFSRENGDKDQAGGRDYANCREQPGLGGFANC</sequence>
<dbReference type="Proteomes" id="UP000829196">
    <property type="component" value="Unassembled WGS sequence"/>
</dbReference>
<organism evidence="2 3">
    <name type="scientific">Dendrobium nobile</name>
    <name type="common">Orchid</name>
    <dbReference type="NCBI Taxonomy" id="94219"/>
    <lineage>
        <taxon>Eukaryota</taxon>
        <taxon>Viridiplantae</taxon>
        <taxon>Streptophyta</taxon>
        <taxon>Embryophyta</taxon>
        <taxon>Tracheophyta</taxon>
        <taxon>Spermatophyta</taxon>
        <taxon>Magnoliopsida</taxon>
        <taxon>Liliopsida</taxon>
        <taxon>Asparagales</taxon>
        <taxon>Orchidaceae</taxon>
        <taxon>Epidendroideae</taxon>
        <taxon>Malaxideae</taxon>
        <taxon>Dendrobiinae</taxon>
        <taxon>Dendrobium</taxon>
    </lineage>
</organism>
<protein>
    <submittedName>
        <fullName evidence="2">Uncharacterized protein</fullName>
    </submittedName>
</protein>
<name>A0A8T3BYT4_DENNO</name>
<reference evidence="2" key="1">
    <citation type="journal article" date="2022" name="Front. Genet.">
        <title>Chromosome-Scale Assembly of the Dendrobium nobile Genome Provides Insights Into the Molecular Mechanism of the Biosynthesis of the Medicinal Active Ingredient of Dendrobium.</title>
        <authorList>
            <person name="Xu Q."/>
            <person name="Niu S.-C."/>
            <person name="Li K.-L."/>
            <person name="Zheng P.-J."/>
            <person name="Zhang X.-J."/>
            <person name="Jia Y."/>
            <person name="Liu Y."/>
            <person name="Niu Y.-X."/>
            <person name="Yu L.-H."/>
            <person name="Chen D.-F."/>
            <person name="Zhang G.-Q."/>
        </authorList>
    </citation>
    <scope>NUCLEOTIDE SEQUENCE</scope>
    <source>
        <tissue evidence="2">Leaf</tissue>
    </source>
</reference>
<comment type="caution">
    <text evidence="2">The sequence shown here is derived from an EMBL/GenBank/DDBJ whole genome shotgun (WGS) entry which is preliminary data.</text>
</comment>